<dbReference type="GO" id="GO:0009117">
    <property type="term" value="P:nucleotide metabolic process"/>
    <property type="evidence" value="ECO:0007669"/>
    <property type="project" value="TreeGrafter"/>
</dbReference>
<dbReference type="PANTHER" id="PTHR46648">
    <property type="entry name" value="HIT FAMILY PROTEIN 1"/>
    <property type="match status" value="1"/>
</dbReference>
<dbReference type="InterPro" id="IPR001310">
    <property type="entry name" value="Histidine_triad_HIT"/>
</dbReference>
<evidence type="ECO:0000256" key="2">
    <source>
        <dbReference type="PROSITE-ProRule" id="PRU00464"/>
    </source>
</evidence>
<comment type="caution">
    <text evidence="4">The sequence shown here is derived from an EMBL/GenBank/DDBJ whole genome shotgun (WGS) entry which is preliminary data.</text>
</comment>
<dbReference type="InterPro" id="IPR036265">
    <property type="entry name" value="HIT-like_sf"/>
</dbReference>
<dbReference type="InterPro" id="IPR011146">
    <property type="entry name" value="HIT-like"/>
</dbReference>
<evidence type="ECO:0000259" key="3">
    <source>
        <dbReference type="PROSITE" id="PS51084"/>
    </source>
</evidence>
<dbReference type="Pfam" id="PF01230">
    <property type="entry name" value="HIT"/>
    <property type="match status" value="1"/>
</dbReference>
<dbReference type="Gene3D" id="3.30.428.10">
    <property type="entry name" value="HIT-like"/>
    <property type="match status" value="1"/>
</dbReference>
<feature type="domain" description="HIT" evidence="3">
    <location>
        <begin position="5"/>
        <end position="105"/>
    </location>
</feature>
<proteinExistence type="predicted"/>
<name>A0A0G1CM67_9BACT</name>
<dbReference type="PANTHER" id="PTHR46648:SF1">
    <property type="entry name" value="ADENOSINE 5'-MONOPHOSPHORAMIDASE HNT1"/>
    <property type="match status" value="1"/>
</dbReference>
<reference evidence="4 5" key="1">
    <citation type="journal article" date="2015" name="Nature">
        <title>rRNA introns, odd ribosomes, and small enigmatic genomes across a large radiation of phyla.</title>
        <authorList>
            <person name="Brown C.T."/>
            <person name="Hug L.A."/>
            <person name="Thomas B.C."/>
            <person name="Sharon I."/>
            <person name="Castelle C.J."/>
            <person name="Singh A."/>
            <person name="Wilkins M.J."/>
            <person name="Williams K.H."/>
            <person name="Banfield J.F."/>
        </authorList>
    </citation>
    <scope>NUCLEOTIDE SEQUENCE [LARGE SCALE GENOMIC DNA]</scope>
</reference>
<evidence type="ECO:0000313" key="5">
    <source>
        <dbReference type="Proteomes" id="UP000034050"/>
    </source>
</evidence>
<gene>
    <name evidence="4" type="ORF">UV61_C0008G0042</name>
</gene>
<sequence length="132" mass="15076">MENCVFCEIVAKKAPAFIVYEDDETIAFLDRYPQTLGHLQLVPKVHHRWIYELPDIGTFFATAQKIIRVIIPVLEADHVTLGTFGREVKHAHLWIVPQYKKEIGLQEGKQRQQEKPTQLAQLLKETLGGGVS</sequence>
<dbReference type="PROSITE" id="PS51084">
    <property type="entry name" value="HIT_2"/>
    <property type="match status" value="1"/>
</dbReference>
<dbReference type="AlphaFoldDB" id="A0A0G1CM67"/>
<protein>
    <submittedName>
        <fullName evidence="4">Histidine triad (HIT) protein</fullName>
    </submittedName>
</protein>
<dbReference type="PRINTS" id="PR00332">
    <property type="entry name" value="HISTRIAD"/>
</dbReference>
<evidence type="ECO:0000256" key="1">
    <source>
        <dbReference type="PIRSR" id="PIRSR601310-1"/>
    </source>
</evidence>
<dbReference type="STRING" id="1618446.UV61_C0008G0042"/>
<organism evidence="4 5">
    <name type="scientific">Candidatus Gottesmanbacteria bacterium GW2011_GWB1_43_11</name>
    <dbReference type="NCBI Taxonomy" id="1618446"/>
    <lineage>
        <taxon>Bacteria</taxon>
        <taxon>Candidatus Gottesmaniibacteriota</taxon>
    </lineage>
</organism>
<comment type="caution">
    <text evidence="2">Lacks conserved residue(s) required for the propagation of feature annotation.</text>
</comment>
<dbReference type="SUPFAM" id="SSF54197">
    <property type="entry name" value="HIT-like"/>
    <property type="match status" value="1"/>
</dbReference>
<dbReference type="Proteomes" id="UP000034050">
    <property type="component" value="Unassembled WGS sequence"/>
</dbReference>
<evidence type="ECO:0000313" key="4">
    <source>
        <dbReference type="EMBL" id="KKS86589.1"/>
    </source>
</evidence>
<feature type="active site" description="Tele-AMP-histidine intermediate" evidence="1">
    <location>
        <position position="92"/>
    </location>
</feature>
<dbReference type="EMBL" id="LCFD01000008">
    <property type="protein sequence ID" value="KKS86589.1"/>
    <property type="molecule type" value="Genomic_DNA"/>
</dbReference>
<dbReference type="GO" id="GO:0003824">
    <property type="term" value="F:catalytic activity"/>
    <property type="evidence" value="ECO:0007669"/>
    <property type="project" value="InterPro"/>
</dbReference>
<accession>A0A0G1CM67</accession>